<accession>A0A803L9F0</accession>
<dbReference type="EnsemblPlants" id="AUR62008489-RA">
    <property type="protein sequence ID" value="AUR62008489-RA:cds"/>
    <property type="gene ID" value="AUR62008489"/>
</dbReference>
<feature type="compositionally biased region" description="Polar residues" evidence="2">
    <location>
        <begin position="1655"/>
        <end position="1665"/>
    </location>
</feature>
<evidence type="ECO:0000313" key="4">
    <source>
        <dbReference type="EnsemblPlants" id="AUR62008489-RA:cds"/>
    </source>
</evidence>
<evidence type="ECO:0000256" key="1">
    <source>
        <dbReference type="SAM" id="Coils"/>
    </source>
</evidence>
<feature type="region of interest" description="Disordered" evidence="2">
    <location>
        <begin position="62"/>
        <end position="99"/>
    </location>
</feature>
<feature type="region of interest" description="Disordered" evidence="2">
    <location>
        <begin position="1620"/>
        <end position="1641"/>
    </location>
</feature>
<dbReference type="OMA" id="QSWVGGF"/>
<evidence type="ECO:0000313" key="5">
    <source>
        <dbReference type="Proteomes" id="UP000596660"/>
    </source>
</evidence>
<feature type="compositionally biased region" description="Low complexity" evidence="2">
    <location>
        <begin position="89"/>
        <end position="98"/>
    </location>
</feature>
<protein>
    <recommendedName>
        <fullName evidence="3">S phase cyclin A-associated protein in the endoplasmic reticulum N-terminal domain-containing protein</fullName>
    </recommendedName>
</protein>
<keyword evidence="5" id="KW-1185">Reference proteome</keyword>
<feature type="compositionally biased region" description="Basic and acidic residues" evidence="2">
    <location>
        <begin position="1687"/>
        <end position="1702"/>
    </location>
</feature>
<dbReference type="Proteomes" id="UP000596660">
    <property type="component" value="Unplaced"/>
</dbReference>
<feature type="compositionally biased region" description="Polar residues" evidence="2">
    <location>
        <begin position="983"/>
        <end position="1000"/>
    </location>
</feature>
<keyword evidence="1" id="KW-0175">Coiled coil</keyword>
<reference evidence="4" key="1">
    <citation type="journal article" date="2017" name="Nature">
        <title>The genome of Chenopodium quinoa.</title>
        <authorList>
            <person name="Jarvis D.E."/>
            <person name="Ho Y.S."/>
            <person name="Lightfoot D.J."/>
            <person name="Schmoeckel S.M."/>
            <person name="Li B."/>
            <person name="Borm T.J.A."/>
            <person name="Ohyanagi H."/>
            <person name="Mineta K."/>
            <person name="Michell C.T."/>
            <person name="Saber N."/>
            <person name="Kharbatia N.M."/>
            <person name="Rupper R.R."/>
            <person name="Sharp A.R."/>
            <person name="Dally N."/>
            <person name="Boughton B.A."/>
            <person name="Woo Y.H."/>
            <person name="Gao G."/>
            <person name="Schijlen E.G.W.M."/>
            <person name="Guo X."/>
            <person name="Momin A.A."/>
            <person name="Negrao S."/>
            <person name="Al-Babili S."/>
            <person name="Gehring C."/>
            <person name="Roessner U."/>
            <person name="Jung C."/>
            <person name="Murphy K."/>
            <person name="Arold S.T."/>
            <person name="Gojobori T."/>
            <person name="van der Linden C.G."/>
            <person name="van Loo E.N."/>
            <person name="Jellen E.N."/>
            <person name="Maughan P.J."/>
            <person name="Tester M."/>
        </authorList>
    </citation>
    <scope>NUCLEOTIDE SEQUENCE [LARGE SCALE GENOMIC DNA]</scope>
    <source>
        <strain evidence="4">cv. PI 614886</strain>
    </source>
</reference>
<feature type="region of interest" description="Disordered" evidence="2">
    <location>
        <begin position="1655"/>
        <end position="1705"/>
    </location>
</feature>
<feature type="compositionally biased region" description="Basic and acidic residues" evidence="2">
    <location>
        <begin position="1382"/>
        <end position="1395"/>
    </location>
</feature>
<dbReference type="Pfam" id="PF16501">
    <property type="entry name" value="SCAPER_N"/>
    <property type="match status" value="1"/>
</dbReference>
<dbReference type="PANTHER" id="PTHR31434">
    <property type="entry name" value="S PHASE CYCLIN A-ASSOCIATED PROTEIN IN THE ENDOPLASMIC RETICULUM"/>
    <property type="match status" value="1"/>
</dbReference>
<feature type="region of interest" description="Disordered" evidence="2">
    <location>
        <begin position="979"/>
        <end position="1002"/>
    </location>
</feature>
<sequence>MDDSVAASADDQGSGWPVDSLIAFLFNQLLFVGRADAKLLTTFKHRSSSKFSIQNWVGGFSRQQVNGKGRSSSSKHRSHVSRPGKDSVQKGVSSQSSSSKEHEKDECCLDKCVVGDDNGCPKTPPLKIITTTSSQSSSTANENVYEKKPDMVHKIKWGDLEDDAIPPECGTAAVSELRFGEIGDDDLAMCGTSRNICDLSACNLSKDFPLVNNNTIEVSEATSDVCHSIPSPLNDGPLEEGCKEVTSDVCQSMPSLPNDGPLEENCKEVNEVASTDVGMLSAIENIAKCSGLDPVEPANDDVGEDFAHACGPPKDVFQCSSTEKPAEIVDLSATTLTPGVCEIDLSALNDIDDQNANEMIIAQDKEFASSVQSLPEAPGNCNAAAIPAGCSGKLLDDLPTDSSLNTPTMSTVRQPEGSESKERFRERLWCFLFENLNRAIDELYLLCELECDLGQVKEAILVLQEAESDFRDLNIRVEEFETMKNSCLSSSGAMMSIKGDHRRPHALSWEVRRMTTSPHRAEILSSSLEAFKKIQEERAKERVSGEISKGHSRLRTMDEHKRESAPNTSELDTKSRRKSGISDAARVNVSRERRSTEASRSSKISVQNSRVPSVTSASDPITTKLPVRGRSAPFLGGKGKKEQLGPLAEVEKLSEGEVLKRHNVTGDKEKEKDKSSSQPWKPVDAWKEKRNWEEILAPSRRLSSRVSHSPCMSRRSAERTRVLHDKLMSPEKKKKTAVDLKKEAEEKHARAMRIRGELENERVQKLQRTSEKLNRVSEWHAVRSMKLREGMYARHQRSESRHEAHIAQVVKRAGDESIKVNEVRFITSLNEENKKFLLRQKLQDSEMRRAEKFQVMKTKQKEDMAREEAVIERRKLIEAEKLQRLAETQRRKEEAQMRREEERKASSAAREARTMEQIRRKEERAKAQQEEAELLAQRLAERLSESDQRRKVYLEQIRERASMDFRDQSSPLMRRSVIKEGQGRSTPPCNSDNSQTNNHSADGVSNLVNNGMGMQQSLKRRIKKIRQKLMALKHDLPETSAAENVGIGYRTSVATARAKIGRWVQDLQKLRQERKEGAASIGLITAEMIKYLEGKELELQASRQAGLLDFISSALPASHISKPEACQVTIYLLRLLKVVLFLPTNRSYFLSQNLLPPLIPMLSAALESYIKITASLNSPGSTSSQQSKTSSVNFDSISEVLDGFLWTATMIIGHPTFEECQCQMQDGLLELIVSYQIIHRLRDLFALYDRPPMEGSPFPESILLSIKLLMVLTSRPCAVFSIDWECYPVVLMPENEVEVSNIVKNSKSGCLVAPDFQNGLKLSSSAANCDLSKLSCVHKNGQCDESQKEKLSYDSLFSGMVSEKELGNDLIELTSSNTGLDFEHFDSQKDPKMHVSESNSSQKDEKSAACTNLGKKDGEQMNVKQPHTFLLSAISETGLVCLPSLLTAVLLQANNRLSSEQGSYVLPTNFEEVATFVLKVLNNLALTDITFMQQMLAMPDLKMEFFHIMGFLLTHCTNNWKVASDQVGMLLLESLMLLGYFSLFHPGNQAVLRWGNTPTILHKVCDLPIAFFSDPELMPILAGTLVAVCFGCEQNKGVVQQELSTEMILSLVKFWKSSLPSVRSKSPTGNPSVEDSTESSLLTLEHKKLQSDVSVKSTRFTTRGSRLSLPKGNVSGSSNGRNGKIRNPRDSRTSKNSEDTASKIKSQASVAPTVLPLYCRFPPSFVDRAEQFFSEEHNDKAPA</sequence>
<organism evidence="4 5">
    <name type="scientific">Chenopodium quinoa</name>
    <name type="common">Quinoa</name>
    <dbReference type="NCBI Taxonomy" id="63459"/>
    <lineage>
        <taxon>Eukaryota</taxon>
        <taxon>Viridiplantae</taxon>
        <taxon>Streptophyta</taxon>
        <taxon>Embryophyta</taxon>
        <taxon>Tracheophyta</taxon>
        <taxon>Spermatophyta</taxon>
        <taxon>Magnoliopsida</taxon>
        <taxon>eudicotyledons</taxon>
        <taxon>Gunneridae</taxon>
        <taxon>Pentapetalae</taxon>
        <taxon>Caryophyllales</taxon>
        <taxon>Chenopodiaceae</taxon>
        <taxon>Chenopodioideae</taxon>
        <taxon>Atripliceae</taxon>
        <taxon>Chenopodium</taxon>
    </lineage>
</organism>
<name>A0A803L9F0_CHEQI</name>
<feature type="compositionally biased region" description="Basic residues" evidence="2">
    <location>
        <begin position="73"/>
        <end position="82"/>
    </location>
</feature>
<feature type="compositionally biased region" description="Basic and acidic residues" evidence="2">
    <location>
        <begin position="555"/>
        <end position="564"/>
    </location>
</feature>
<feature type="compositionally biased region" description="Polar residues" evidence="2">
    <location>
        <begin position="603"/>
        <end position="621"/>
    </location>
</feature>
<gene>
    <name evidence="4" type="primary">LOC110700659</name>
</gene>
<feature type="domain" description="S phase cyclin A-associated protein in the endoplasmic reticulum N-terminal" evidence="3">
    <location>
        <begin position="418"/>
        <end position="519"/>
    </location>
</feature>
<feature type="coiled-coil region" evidence="1">
    <location>
        <begin position="1015"/>
        <end position="1073"/>
    </location>
</feature>
<dbReference type="Gramene" id="AUR62008489-RA">
    <property type="protein sequence ID" value="AUR62008489-RA:cds"/>
    <property type="gene ID" value="AUR62008489"/>
</dbReference>
<feature type="region of interest" description="Disordered" evidence="2">
    <location>
        <begin position="887"/>
        <end position="925"/>
    </location>
</feature>
<feature type="compositionally biased region" description="Low complexity" evidence="2">
    <location>
        <begin position="1672"/>
        <end position="1682"/>
    </location>
</feature>
<feature type="compositionally biased region" description="Basic and acidic residues" evidence="2">
    <location>
        <begin position="639"/>
        <end position="675"/>
    </location>
</feature>
<feature type="region of interest" description="Disordered" evidence="2">
    <location>
        <begin position="1382"/>
        <end position="1409"/>
    </location>
</feature>
<evidence type="ECO:0000259" key="3">
    <source>
        <dbReference type="Pfam" id="PF16501"/>
    </source>
</evidence>
<feature type="region of interest" description="Disordered" evidence="2">
    <location>
        <begin position="539"/>
        <end position="682"/>
    </location>
</feature>
<reference evidence="4" key="2">
    <citation type="submission" date="2021-03" db="UniProtKB">
        <authorList>
            <consortium name="EnsemblPlants"/>
        </authorList>
    </citation>
    <scope>IDENTIFICATION</scope>
</reference>
<proteinExistence type="predicted"/>
<evidence type="ECO:0000256" key="2">
    <source>
        <dbReference type="SAM" id="MobiDB-lite"/>
    </source>
</evidence>
<dbReference type="InterPro" id="IPR032446">
    <property type="entry name" value="SCAPER_N"/>
</dbReference>
<dbReference type="PANTHER" id="PTHR31434:SF2">
    <property type="entry name" value="S PHASE CYCLIN A-ASSOCIATED PROTEIN IN THE ENDOPLASMIC RETICULUM"/>
    <property type="match status" value="1"/>
</dbReference>